<gene>
    <name evidence="2" type="ORF">ENF32_02910</name>
</gene>
<accession>A0A7C0U658</accession>
<evidence type="ECO:0000313" key="2">
    <source>
        <dbReference type="EMBL" id="HDD53002.1"/>
    </source>
</evidence>
<proteinExistence type="predicted"/>
<reference evidence="2" key="1">
    <citation type="journal article" date="2020" name="mSystems">
        <title>Genome- and Community-Level Interaction Insights into Carbon Utilization and Element Cycling Functions of Hydrothermarchaeota in Hydrothermal Sediment.</title>
        <authorList>
            <person name="Zhou Z."/>
            <person name="Liu Y."/>
            <person name="Xu W."/>
            <person name="Pan J."/>
            <person name="Luo Z.H."/>
            <person name="Li M."/>
        </authorList>
    </citation>
    <scope>NUCLEOTIDE SEQUENCE [LARGE SCALE GENOMIC DNA]</scope>
    <source>
        <strain evidence="2">HyVt-115</strain>
    </source>
</reference>
<dbReference type="Pfam" id="PF12092">
    <property type="entry name" value="DUF3568"/>
    <property type="match status" value="1"/>
</dbReference>
<sequence length="135" mass="14457">VLALIGLLAFMCGCTASLVVAGAGAGVGVYNYVKGELKVTYALPYDKVVAATEHAVRDLGFALKKEERDSIRCRIKAEMADGTGVKLKVDSVSPKITVLRVKVGWFGNKDVSIQIMRAIEKRMGVTPATEGKVEK</sequence>
<dbReference type="EMBL" id="DQWS01000111">
    <property type="protein sequence ID" value="HDD53002.1"/>
    <property type="molecule type" value="Genomic_DNA"/>
</dbReference>
<feature type="chain" id="PRO_5027783488" evidence="1">
    <location>
        <begin position="22"/>
        <end position="135"/>
    </location>
</feature>
<feature type="non-terminal residue" evidence="2">
    <location>
        <position position="1"/>
    </location>
</feature>
<keyword evidence="1" id="KW-0732">Signal</keyword>
<comment type="caution">
    <text evidence="2">The sequence shown here is derived from an EMBL/GenBank/DDBJ whole genome shotgun (WGS) entry which is preliminary data.</text>
</comment>
<name>A0A7C0U658_9BACT</name>
<organism evidence="2">
    <name type="scientific">Thermosulfidibacter takaii</name>
    <dbReference type="NCBI Taxonomy" id="412593"/>
    <lineage>
        <taxon>Bacteria</taxon>
        <taxon>Pseudomonadati</taxon>
        <taxon>Thermosulfidibacterota</taxon>
        <taxon>Thermosulfidibacteria</taxon>
        <taxon>Thermosulfidibacterales</taxon>
        <taxon>Thermosulfidibacteraceae</taxon>
    </lineage>
</organism>
<dbReference type="Proteomes" id="UP000885690">
    <property type="component" value="Unassembled WGS sequence"/>
</dbReference>
<dbReference type="InterPro" id="IPR021952">
    <property type="entry name" value="Flpp3-like"/>
</dbReference>
<dbReference type="AlphaFoldDB" id="A0A7C0U658"/>
<feature type="signal peptide" evidence="1">
    <location>
        <begin position="1"/>
        <end position="21"/>
    </location>
</feature>
<protein>
    <submittedName>
        <fullName evidence="2">DUF3568 family protein</fullName>
    </submittedName>
</protein>
<evidence type="ECO:0000256" key="1">
    <source>
        <dbReference type="SAM" id="SignalP"/>
    </source>
</evidence>